<dbReference type="AlphaFoldDB" id="A0AA38VWW4"/>
<keyword evidence="6" id="KW-0539">Nucleus</keyword>
<dbReference type="InterPro" id="IPR031766">
    <property type="entry name" value="RRM_occluded"/>
</dbReference>
<dbReference type="Pfam" id="PF00076">
    <property type="entry name" value="RRM_1"/>
    <property type="match status" value="3"/>
</dbReference>
<dbReference type="SUPFAM" id="SSF54928">
    <property type="entry name" value="RNA-binding domain, RBD"/>
    <property type="match status" value="3"/>
</dbReference>
<dbReference type="InterPro" id="IPR003107">
    <property type="entry name" value="HAT"/>
</dbReference>
<evidence type="ECO:0000256" key="3">
    <source>
        <dbReference type="ARBA" id="ARBA00022737"/>
    </source>
</evidence>
<feature type="region of interest" description="Disordered" evidence="10">
    <location>
        <begin position="590"/>
        <end position="609"/>
    </location>
</feature>
<feature type="compositionally biased region" description="Basic and acidic residues" evidence="10">
    <location>
        <begin position="1072"/>
        <end position="1084"/>
    </location>
</feature>
<feature type="compositionally biased region" description="Basic and acidic residues" evidence="10">
    <location>
        <begin position="598"/>
        <end position="608"/>
    </location>
</feature>
<feature type="compositionally biased region" description="Low complexity" evidence="10">
    <location>
        <begin position="1000"/>
        <end position="1012"/>
    </location>
</feature>
<keyword evidence="13" id="KW-1185">Reference proteome</keyword>
<dbReference type="InterPro" id="IPR011990">
    <property type="entry name" value="TPR-like_helical_dom_sf"/>
</dbReference>
<sequence>MASNPPPPVGEDAWVALAEEQARRAHDLLSRIEVLELLKQAVSAEPDSIKTWVAYCEYFWSLRADSQPQSNAGWSPEEQAEGRELFTLDAALNLWQQGYEATRYRLNDSHELWNRWVSVEMELLSQTRTPEGVKRITHLFRDRLQTPHLSWDETSQMFSTFLSEYNRAAYESTMQQVTHLAEVPKKLVGLRDSFETKLAQAARAGDVDAQKAVMIEYLDWEMRESAREKKHPETTVKICLGLYSRALTGLFARDDGIWTNYIVWVSSMQTLFSQTQAMELLQVLPNSLDILQRAVQHCPWAGNLWARYILSAEEAGLSFPDVERIKHGATDSSQLDKHDMTGVLEMYAAWCGFLRRRAMNVSATDEDVDIADLGLVAALEDVQIWGNRKYGEEYKGDPDFRLERILIQYLTEKKGAIDEAREQWEALAKKELYANSYDFWLKYYMWEMMVFQTQKFRRRSPTPSPVVMGIRVPHQATAVLLRAVKRRQLDWPERVMEIYLQHCNDYETPETLRRANDTVHKARKGVAKRRAQEAAAAAAAYGTDYTQYQQQAAEGATADMDVDHAASAKRKREGSADDAFGAINKRFKSEEMTAEQQEQQRQKRDRENTSILVSNIPVETTLTKIRQFFREYGHVKNIIHKVEKDGQSQTAVIEFDSPEEVKSALLRDGKFFGQQQISVRPATGLTLFVANYPPHADEAYIRDIFKGCGEVLSVRFPSLKFNTHRRFCYVTFHDADASAKATRLDGTELEGKFKLVAKYSDPGSKKQRDGAIEEGREVHVTNVPFDAKEDDVKAVFERYGTVERVRIPRTKEGKSRGTAFVVYMTKEQAEAAISELNNTKFRSQILKVELSRPVNFKPIAKTGPEASASPSPGPSGVKDAEGDEGMPDRDTTAGTTASSGADPEQRGAGRSFALMGIPDTVNDVRVRALVEPHTQVISIVLHPSHGGAIINCPDATSAGKAQLALEGSEIGGHKLRTGSVKEMLNQRAKVRIDRVDRPAAKSSAKKSGASAMMPPPPMVRRPVLGKVGGKQRAGFPSAAGKDKGGGVPNGTAPAPTDVKRSNADFRALFLNKGEKKDEGKEKSSDQAAPAITVAVSQNGSEAHENGAVGME</sequence>
<dbReference type="InterPro" id="IPR012677">
    <property type="entry name" value="Nucleotide-bd_a/b_plait_sf"/>
</dbReference>
<evidence type="ECO:0000256" key="1">
    <source>
        <dbReference type="ARBA" id="ARBA00004123"/>
    </source>
</evidence>
<dbReference type="CDD" id="cd00590">
    <property type="entry name" value="RRM_SF"/>
    <property type="match status" value="1"/>
</dbReference>
<reference evidence="12" key="1">
    <citation type="submission" date="2022-07" db="EMBL/GenBank/DDBJ databases">
        <title>Fungi with potential for degradation of polypropylene.</title>
        <authorList>
            <person name="Gostincar C."/>
        </authorList>
    </citation>
    <scope>NUCLEOTIDE SEQUENCE</scope>
    <source>
        <strain evidence="12">EXF-13308</strain>
    </source>
</reference>
<feature type="domain" description="RRM" evidence="11">
    <location>
        <begin position="609"/>
        <end position="684"/>
    </location>
</feature>
<accession>A0AA38VWW4</accession>
<dbReference type="Gene3D" id="3.30.70.330">
    <property type="match status" value="4"/>
</dbReference>
<gene>
    <name evidence="12" type="ORF">NKR23_g1494</name>
</gene>
<dbReference type="PROSITE" id="PS50102">
    <property type="entry name" value="RRM"/>
    <property type="match status" value="3"/>
</dbReference>
<feature type="region of interest" description="Disordered" evidence="10">
    <location>
        <begin position="996"/>
        <end position="1111"/>
    </location>
</feature>
<evidence type="ECO:0000256" key="2">
    <source>
        <dbReference type="ARBA" id="ARBA00022664"/>
    </source>
</evidence>
<dbReference type="SMART" id="SM00360">
    <property type="entry name" value="RRM"/>
    <property type="match status" value="4"/>
</dbReference>
<dbReference type="InterPro" id="IPR050502">
    <property type="entry name" value="Euk_RNA-bind_prot"/>
</dbReference>
<dbReference type="Proteomes" id="UP001174694">
    <property type="component" value="Unassembled WGS sequence"/>
</dbReference>
<evidence type="ECO:0000256" key="9">
    <source>
        <dbReference type="PROSITE-ProRule" id="PRU00176"/>
    </source>
</evidence>
<evidence type="ECO:0000256" key="5">
    <source>
        <dbReference type="ARBA" id="ARBA00023187"/>
    </source>
</evidence>
<evidence type="ECO:0000313" key="13">
    <source>
        <dbReference type="Proteomes" id="UP001174694"/>
    </source>
</evidence>
<keyword evidence="5" id="KW-0508">mRNA splicing</keyword>
<dbReference type="FunFam" id="3.30.70.330:FF:000365">
    <property type="entry name" value="U4/U6 snRNA-associated-splicing factor PRP24"/>
    <property type="match status" value="1"/>
</dbReference>
<dbReference type="Gene3D" id="1.25.40.10">
    <property type="entry name" value="Tetratricopeptide repeat domain"/>
    <property type="match status" value="2"/>
</dbReference>
<feature type="domain" description="RRM" evidence="11">
    <location>
        <begin position="776"/>
        <end position="853"/>
    </location>
</feature>
<feature type="region of interest" description="Disordered" evidence="10">
    <location>
        <begin position="859"/>
        <end position="908"/>
    </location>
</feature>
<feature type="domain" description="RRM" evidence="11">
    <location>
        <begin position="685"/>
        <end position="762"/>
    </location>
</feature>
<dbReference type="InterPro" id="IPR000504">
    <property type="entry name" value="RRM_dom"/>
</dbReference>
<evidence type="ECO:0000256" key="4">
    <source>
        <dbReference type="ARBA" id="ARBA00022884"/>
    </source>
</evidence>
<evidence type="ECO:0000313" key="12">
    <source>
        <dbReference type="EMBL" id="KAJ9156263.1"/>
    </source>
</evidence>
<evidence type="ECO:0000256" key="8">
    <source>
        <dbReference type="ARBA" id="ARBA00093627"/>
    </source>
</evidence>
<dbReference type="GO" id="GO:0003729">
    <property type="term" value="F:mRNA binding"/>
    <property type="evidence" value="ECO:0007669"/>
    <property type="project" value="TreeGrafter"/>
</dbReference>
<feature type="compositionally biased region" description="Low complexity" evidence="10">
    <location>
        <begin position="863"/>
        <end position="876"/>
    </location>
</feature>
<dbReference type="EMBL" id="JANBVO010000002">
    <property type="protein sequence ID" value="KAJ9156263.1"/>
    <property type="molecule type" value="Genomic_DNA"/>
</dbReference>
<dbReference type="SUPFAM" id="SSF48452">
    <property type="entry name" value="TPR-like"/>
    <property type="match status" value="1"/>
</dbReference>
<comment type="caution">
    <text evidence="12">The sequence shown here is derived from an EMBL/GenBank/DDBJ whole genome shotgun (WGS) entry which is preliminary data.</text>
</comment>
<comment type="subcellular location">
    <subcellularLocation>
        <location evidence="1">Nucleus</location>
    </subcellularLocation>
</comment>
<dbReference type="Pfam" id="PF16842">
    <property type="entry name" value="RRM_occluded"/>
    <property type="match status" value="1"/>
</dbReference>
<feature type="compositionally biased region" description="Low complexity" evidence="10">
    <location>
        <begin position="892"/>
        <end position="901"/>
    </location>
</feature>
<proteinExistence type="predicted"/>
<keyword evidence="2" id="KW-0507">mRNA processing</keyword>
<organism evidence="12 13">
    <name type="scientific">Pleurostoma richardsiae</name>
    <dbReference type="NCBI Taxonomy" id="41990"/>
    <lineage>
        <taxon>Eukaryota</taxon>
        <taxon>Fungi</taxon>
        <taxon>Dikarya</taxon>
        <taxon>Ascomycota</taxon>
        <taxon>Pezizomycotina</taxon>
        <taxon>Sordariomycetes</taxon>
        <taxon>Sordariomycetidae</taxon>
        <taxon>Calosphaeriales</taxon>
        <taxon>Pleurostomataceae</taxon>
        <taxon>Pleurostoma</taxon>
    </lineage>
</organism>
<keyword evidence="3" id="KW-0677">Repeat</keyword>
<dbReference type="PANTHER" id="PTHR48025:SF1">
    <property type="entry name" value="RRM DOMAIN-CONTAINING PROTEIN"/>
    <property type="match status" value="1"/>
</dbReference>
<name>A0AA38VWW4_9PEZI</name>
<comment type="function">
    <text evidence="7">Functions as a recycling factor of the spliceosome, a machinery that forms on each precursor-messenger RNA (pre-mRNA) and catalyzes the removal of introns. Chaperones the re-annealing of U4 and U6 snRNAs (small nuclear RNAs) released from previous rounds of splicing, an initial step in reforming the U4/U6-U5 tri-snRNP (small nuclear ribonucleoprotein) that can reassemble into another spliceosome complex; this step involves binding U6 and facilitating the unwinding of the U6 internal stem loop, followed by base-pairing of U6 to U4.</text>
</comment>
<dbReference type="GO" id="GO:0005688">
    <property type="term" value="C:U6 snRNP"/>
    <property type="evidence" value="ECO:0007669"/>
    <property type="project" value="UniProtKB-ARBA"/>
</dbReference>
<dbReference type="PANTHER" id="PTHR48025">
    <property type="entry name" value="OS02G0815200 PROTEIN"/>
    <property type="match status" value="1"/>
</dbReference>
<dbReference type="GO" id="GO:0006397">
    <property type="term" value="P:mRNA processing"/>
    <property type="evidence" value="ECO:0007669"/>
    <property type="project" value="UniProtKB-KW"/>
</dbReference>
<keyword evidence="4 9" id="KW-0694">RNA-binding</keyword>
<dbReference type="InterPro" id="IPR035979">
    <property type="entry name" value="RBD_domain_sf"/>
</dbReference>
<evidence type="ECO:0000256" key="6">
    <source>
        <dbReference type="ARBA" id="ARBA00023242"/>
    </source>
</evidence>
<evidence type="ECO:0000259" key="11">
    <source>
        <dbReference type="PROSITE" id="PS50102"/>
    </source>
</evidence>
<dbReference type="GO" id="GO:0008380">
    <property type="term" value="P:RNA splicing"/>
    <property type="evidence" value="ECO:0007669"/>
    <property type="project" value="UniProtKB-KW"/>
</dbReference>
<dbReference type="SMART" id="SM00386">
    <property type="entry name" value="HAT"/>
    <property type="match status" value="4"/>
</dbReference>
<evidence type="ECO:0000256" key="10">
    <source>
        <dbReference type="SAM" id="MobiDB-lite"/>
    </source>
</evidence>
<evidence type="ECO:0000256" key="7">
    <source>
        <dbReference type="ARBA" id="ARBA00093374"/>
    </source>
</evidence>
<protein>
    <recommendedName>
        <fullName evidence="8">U4/U6 snRNA-associated-splicing factor PRP24</fullName>
    </recommendedName>
</protein>